<feature type="signal peptide" evidence="1">
    <location>
        <begin position="1"/>
        <end position="18"/>
    </location>
</feature>
<name>A0ABP8GFW8_9BACT</name>
<proteinExistence type="predicted"/>
<dbReference type="InterPro" id="IPR050583">
    <property type="entry name" value="Mycobacterial_A85_antigen"/>
</dbReference>
<gene>
    <name evidence="2" type="ORF">GCM10023184_10560</name>
</gene>
<keyword evidence="2" id="KW-0378">Hydrolase</keyword>
<dbReference type="RefSeq" id="WP_345253971.1">
    <property type="nucleotide sequence ID" value="NZ_BAABGY010000004.1"/>
</dbReference>
<evidence type="ECO:0000313" key="3">
    <source>
        <dbReference type="Proteomes" id="UP001501725"/>
    </source>
</evidence>
<dbReference type="SUPFAM" id="SSF53474">
    <property type="entry name" value="alpha/beta-Hydrolases"/>
    <property type="match status" value="1"/>
</dbReference>
<dbReference type="EMBL" id="BAABGY010000004">
    <property type="protein sequence ID" value="GAA4323626.1"/>
    <property type="molecule type" value="Genomic_DNA"/>
</dbReference>
<evidence type="ECO:0000256" key="1">
    <source>
        <dbReference type="SAM" id="SignalP"/>
    </source>
</evidence>
<dbReference type="PANTHER" id="PTHR48098:SF6">
    <property type="entry name" value="FERRI-BACILLIBACTIN ESTERASE BESA"/>
    <property type="match status" value="1"/>
</dbReference>
<protein>
    <submittedName>
        <fullName evidence="2">Alpha/beta hydrolase-fold protein</fullName>
    </submittedName>
</protein>
<comment type="caution">
    <text evidence="2">The sequence shown here is derived from an EMBL/GenBank/DDBJ whole genome shotgun (WGS) entry which is preliminary data.</text>
</comment>
<accession>A0ABP8GFW8</accession>
<dbReference type="InterPro" id="IPR029058">
    <property type="entry name" value="AB_hydrolase_fold"/>
</dbReference>
<keyword evidence="3" id="KW-1185">Reference proteome</keyword>
<feature type="chain" id="PRO_5046337096" evidence="1">
    <location>
        <begin position="19"/>
        <end position="305"/>
    </location>
</feature>
<sequence>MKRLFSFLLLLISTLVRAQVPKVSSGSIQRLEAFPSKYVDARNIDVWLPDGYPAAGTYAVLYMHDGQMLFDSTITWNRQEWRVDETAGRLQREGLTIPFIVVAIPNHPKYRFAEYFPSIAAKVMSVNLTRIDSLRIELQGRVRSFYYMKFLTEELKPYIDRHFATYTDAAHTFIAGSSMGGLISLYGFTEYPKVFGGAACLSTHWPGSLKRFSGTETNFPYIKEYVGLRLKKPGKRRLYFDRGDRTLDSFYAPFQPVIDSIAKKREYGSRNYRTLVFPGADHSERAWAARLEEPLLFLFGRRKDQ</sequence>
<dbReference type="GO" id="GO:0016787">
    <property type="term" value="F:hydrolase activity"/>
    <property type="evidence" value="ECO:0007669"/>
    <property type="project" value="UniProtKB-KW"/>
</dbReference>
<keyword evidence="1" id="KW-0732">Signal</keyword>
<reference evidence="3" key="1">
    <citation type="journal article" date="2019" name="Int. J. Syst. Evol. Microbiol.">
        <title>The Global Catalogue of Microorganisms (GCM) 10K type strain sequencing project: providing services to taxonomists for standard genome sequencing and annotation.</title>
        <authorList>
            <consortium name="The Broad Institute Genomics Platform"/>
            <consortium name="The Broad Institute Genome Sequencing Center for Infectious Disease"/>
            <person name="Wu L."/>
            <person name="Ma J."/>
        </authorList>
    </citation>
    <scope>NUCLEOTIDE SEQUENCE [LARGE SCALE GENOMIC DNA]</scope>
    <source>
        <strain evidence="3">JCM 17919</strain>
    </source>
</reference>
<organism evidence="2 3">
    <name type="scientific">Flaviaesturariibacter amylovorans</name>
    <dbReference type="NCBI Taxonomy" id="1084520"/>
    <lineage>
        <taxon>Bacteria</taxon>
        <taxon>Pseudomonadati</taxon>
        <taxon>Bacteroidota</taxon>
        <taxon>Chitinophagia</taxon>
        <taxon>Chitinophagales</taxon>
        <taxon>Chitinophagaceae</taxon>
        <taxon>Flaviaestuariibacter</taxon>
    </lineage>
</organism>
<dbReference type="InterPro" id="IPR000801">
    <property type="entry name" value="Esterase-like"/>
</dbReference>
<evidence type="ECO:0000313" key="2">
    <source>
        <dbReference type="EMBL" id="GAA4323626.1"/>
    </source>
</evidence>
<dbReference type="Proteomes" id="UP001501725">
    <property type="component" value="Unassembled WGS sequence"/>
</dbReference>
<dbReference type="PANTHER" id="PTHR48098">
    <property type="entry name" value="ENTEROCHELIN ESTERASE-RELATED"/>
    <property type="match status" value="1"/>
</dbReference>
<dbReference type="Pfam" id="PF00756">
    <property type="entry name" value="Esterase"/>
    <property type="match status" value="1"/>
</dbReference>
<dbReference type="Gene3D" id="3.40.50.1820">
    <property type="entry name" value="alpha/beta hydrolase"/>
    <property type="match status" value="1"/>
</dbReference>